<dbReference type="AlphaFoldDB" id="A0A4P8ILM4"/>
<accession>A0A4P8ILM4</accession>
<evidence type="ECO:0000259" key="1">
    <source>
        <dbReference type="Pfam" id="PF04717"/>
    </source>
</evidence>
<dbReference type="KEGG" id="tvl:FAZ95_11860"/>
<dbReference type="Proteomes" id="UP000298656">
    <property type="component" value="Chromosome 1"/>
</dbReference>
<evidence type="ECO:0000313" key="2">
    <source>
        <dbReference type="EMBL" id="QCP49808.1"/>
    </source>
</evidence>
<proteinExistence type="predicted"/>
<protein>
    <submittedName>
        <fullName evidence="2">Phage tail protein</fullName>
    </submittedName>
</protein>
<organism evidence="2 3">
    <name type="scientific">Trinickia violacea</name>
    <dbReference type="NCBI Taxonomy" id="2571746"/>
    <lineage>
        <taxon>Bacteria</taxon>
        <taxon>Pseudomonadati</taxon>
        <taxon>Pseudomonadota</taxon>
        <taxon>Betaproteobacteria</taxon>
        <taxon>Burkholderiales</taxon>
        <taxon>Burkholderiaceae</taxon>
        <taxon>Trinickia</taxon>
    </lineage>
</organism>
<feature type="domain" description="Gp5/Type VI secretion system Vgr protein OB-fold" evidence="1">
    <location>
        <begin position="25"/>
        <end position="98"/>
    </location>
</feature>
<gene>
    <name evidence="2" type="ORF">FAZ95_11860</name>
</gene>
<name>A0A4P8ILM4_9BURK</name>
<sequence length="215" mass="23279">MMHDDLLRSLLARADADGRYYGVVVGVVTNNRDPDGMHRVKVRFPWLSRDDESNWARVATVMAGNGRGAYFLPEVDDEVLVAFEHGSVEQPFVIGSVWNGKDVAHESNADGNNDNRSIKSRSGHVVRLCDRAGQESIEIVDKTGHNRIVITASGNTISIEAQGDIAIRSQTGKLSIEAVGVEIDSKAGVQIKAAETVEVTATAQMNLKAALINLN</sequence>
<dbReference type="OrthoDB" id="1907165at2"/>
<dbReference type="RefSeq" id="WP_137332632.1">
    <property type="nucleotide sequence ID" value="NZ_CP040077.1"/>
</dbReference>
<dbReference type="SUPFAM" id="SSF69349">
    <property type="entry name" value="Phage fibre proteins"/>
    <property type="match status" value="1"/>
</dbReference>
<keyword evidence="3" id="KW-1185">Reference proteome</keyword>
<dbReference type="SUPFAM" id="SSF69255">
    <property type="entry name" value="gp5 N-terminal domain-like"/>
    <property type="match status" value="1"/>
</dbReference>
<evidence type="ECO:0000313" key="3">
    <source>
        <dbReference type="Proteomes" id="UP000298656"/>
    </source>
</evidence>
<dbReference type="InterPro" id="IPR006531">
    <property type="entry name" value="Gp5/Vgr_OB"/>
</dbReference>
<dbReference type="EMBL" id="CP040077">
    <property type="protein sequence ID" value="QCP49808.1"/>
    <property type="molecule type" value="Genomic_DNA"/>
</dbReference>
<dbReference type="Pfam" id="PF04717">
    <property type="entry name" value="Phage_base_V"/>
    <property type="match status" value="1"/>
</dbReference>
<reference evidence="2 3" key="1">
    <citation type="submission" date="2019-05" db="EMBL/GenBank/DDBJ databases">
        <title>Burkholderia sp. DHOD12, isolated from subtropical forest soil.</title>
        <authorList>
            <person name="Gao Z.-H."/>
            <person name="Qiu L.-H."/>
        </authorList>
    </citation>
    <scope>NUCLEOTIDE SEQUENCE [LARGE SCALE GENOMIC DNA]</scope>
    <source>
        <strain evidence="2 3">DHOD12</strain>
    </source>
</reference>
<dbReference type="Gene3D" id="2.40.50.230">
    <property type="entry name" value="Gp5 N-terminal domain"/>
    <property type="match status" value="1"/>
</dbReference>
<dbReference type="InterPro" id="IPR037026">
    <property type="entry name" value="Vgr_OB-fold_dom_sf"/>
</dbReference>